<keyword evidence="3" id="KW-0804">Transcription</keyword>
<dbReference type="RefSeq" id="WP_203752119.1">
    <property type="nucleotide sequence ID" value="NZ_BAAAUC010000040.1"/>
</dbReference>
<dbReference type="GO" id="GO:0045892">
    <property type="term" value="P:negative regulation of DNA-templated transcription"/>
    <property type="evidence" value="ECO:0007669"/>
    <property type="project" value="InterPro"/>
</dbReference>
<feature type="domain" description="HTH tetR-type" evidence="5">
    <location>
        <begin position="13"/>
        <end position="73"/>
    </location>
</feature>
<dbReference type="InterPro" id="IPR004111">
    <property type="entry name" value="Repressor_TetR_C"/>
</dbReference>
<dbReference type="PANTHER" id="PTHR30055">
    <property type="entry name" value="HTH-TYPE TRANSCRIPTIONAL REGULATOR RUTR"/>
    <property type="match status" value="1"/>
</dbReference>
<evidence type="ECO:0000259" key="5">
    <source>
        <dbReference type="PROSITE" id="PS50977"/>
    </source>
</evidence>
<dbReference type="Proteomes" id="UP000619479">
    <property type="component" value="Unassembled WGS sequence"/>
</dbReference>
<evidence type="ECO:0000313" key="6">
    <source>
        <dbReference type="EMBL" id="GID69563.1"/>
    </source>
</evidence>
<keyword evidence="1" id="KW-0805">Transcription regulation</keyword>
<organism evidence="6 7">
    <name type="scientific">Actinoplanes cyaneus</name>
    <dbReference type="NCBI Taxonomy" id="52696"/>
    <lineage>
        <taxon>Bacteria</taxon>
        <taxon>Bacillati</taxon>
        <taxon>Actinomycetota</taxon>
        <taxon>Actinomycetes</taxon>
        <taxon>Micromonosporales</taxon>
        <taxon>Micromonosporaceae</taxon>
        <taxon>Actinoplanes</taxon>
    </lineage>
</organism>
<dbReference type="InterPro" id="IPR001647">
    <property type="entry name" value="HTH_TetR"/>
</dbReference>
<dbReference type="PROSITE" id="PS50977">
    <property type="entry name" value="HTH_TETR_2"/>
    <property type="match status" value="1"/>
</dbReference>
<dbReference type="Pfam" id="PF00440">
    <property type="entry name" value="TetR_N"/>
    <property type="match status" value="1"/>
</dbReference>
<accession>A0A919M9K8</accession>
<sequence length="224" mass="24218">MSQTRGRGRRADALSKDVVVRAAVDLLDEHGERGFTFKLLTERLQTGAGAVYWHVANKDELVLLATDKVIGDALAALRPEPGADAETRLRTLLLTMYDALDQHFWAAPHVVAGSAMPNAMLLLERVGSLIAETALPARRHFAAATALFLYLVGVTAQDSAHAKTVEPGVSRDELLGQEAARWAALDPATFPFVTRVAAELGDHSDRDQFITGVDLFLDGLRAHG</sequence>
<dbReference type="PRINTS" id="PR00455">
    <property type="entry name" value="HTHTETR"/>
</dbReference>
<keyword evidence="2 4" id="KW-0238">DNA-binding</keyword>
<comment type="caution">
    <text evidence="6">The sequence shown here is derived from an EMBL/GenBank/DDBJ whole genome shotgun (WGS) entry which is preliminary data.</text>
</comment>
<feature type="DNA-binding region" description="H-T-H motif" evidence="4">
    <location>
        <begin position="36"/>
        <end position="55"/>
    </location>
</feature>
<dbReference type="PANTHER" id="PTHR30055:SF151">
    <property type="entry name" value="TRANSCRIPTIONAL REGULATORY PROTEIN"/>
    <property type="match status" value="1"/>
</dbReference>
<dbReference type="EMBL" id="BOMH01000063">
    <property type="protein sequence ID" value="GID69563.1"/>
    <property type="molecule type" value="Genomic_DNA"/>
</dbReference>
<dbReference type="Pfam" id="PF02909">
    <property type="entry name" value="TetR_C_1"/>
    <property type="match status" value="1"/>
</dbReference>
<dbReference type="GO" id="GO:0000976">
    <property type="term" value="F:transcription cis-regulatory region binding"/>
    <property type="evidence" value="ECO:0007669"/>
    <property type="project" value="TreeGrafter"/>
</dbReference>
<reference evidence="6" key="1">
    <citation type="submission" date="2021-01" db="EMBL/GenBank/DDBJ databases">
        <title>Whole genome shotgun sequence of Actinoplanes cyaneus NBRC 14990.</title>
        <authorList>
            <person name="Komaki H."/>
            <person name="Tamura T."/>
        </authorList>
    </citation>
    <scope>NUCLEOTIDE SEQUENCE</scope>
    <source>
        <strain evidence="6">NBRC 14990</strain>
    </source>
</reference>
<proteinExistence type="predicted"/>
<dbReference type="AlphaFoldDB" id="A0A919M9K8"/>
<name>A0A919M9K8_9ACTN</name>
<dbReference type="Gene3D" id="1.10.10.60">
    <property type="entry name" value="Homeodomain-like"/>
    <property type="match status" value="1"/>
</dbReference>
<dbReference type="SUPFAM" id="SSF48498">
    <property type="entry name" value="Tetracyclin repressor-like, C-terminal domain"/>
    <property type="match status" value="1"/>
</dbReference>
<gene>
    <name evidence="6" type="ORF">Acy02nite_74440</name>
</gene>
<dbReference type="SUPFAM" id="SSF46689">
    <property type="entry name" value="Homeodomain-like"/>
    <property type="match status" value="1"/>
</dbReference>
<dbReference type="InterPro" id="IPR036271">
    <property type="entry name" value="Tet_transcr_reg_TetR-rel_C_sf"/>
</dbReference>
<dbReference type="GO" id="GO:0003700">
    <property type="term" value="F:DNA-binding transcription factor activity"/>
    <property type="evidence" value="ECO:0007669"/>
    <property type="project" value="TreeGrafter"/>
</dbReference>
<evidence type="ECO:0000256" key="4">
    <source>
        <dbReference type="PROSITE-ProRule" id="PRU00335"/>
    </source>
</evidence>
<dbReference type="Gene3D" id="1.10.357.10">
    <property type="entry name" value="Tetracycline Repressor, domain 2"/>
    <property type="match status" value="1"/>
</dbReference>
<evidence type="ECO:0000256" key="1">
    <source>
        <dbReference type="ARBA" id="ARBA00023015"/>
    </source>
</evidence>
<keyword evidence="7" id="KW-1185">Reference proteome</keyword>
<evidence type="ECO:0000256" key="3">
    <source>
        <dbReference type="ARBA" id="ARBA00023163"/>
    </source>
</evidence>
<protein>
    <submittedName>
        <fullName evidence="6">TetR family transcriptional regulator</fullName>
    </submittedName>
</protein>
<evidence type="ECO:0000313" key="7">
    <source>
        <dbReference type="Proteomes" id="UP000619479"/>
    </source>
</evidence>
<dbReference type="InterPro" id="IPR050109">
    <property type="entry name" value="HTH-type_TetR-like_transc_reg"/>
</dbReference>
<evidence type="ECO:0000256" key="2">
    <source>
        <dbReference type="ARBA" id="ARBA00023125"/>
    </source>
</evidence>
<dbReference type="InterPro" id="IPR009057">
    <property type="entry name" value="Homeodomain-like_sf"/>
</dbReference>